<evidence type="ECO:0000313" key="3">
    <source>
        <dbReference type="Proteomes" id="UP000095287"/>
    </source>
</evidence>
<dbReference type="Proteomes" id="UP000095287">
    <property type="component" value="Unplaced"/>
</dbReference>
<feature type="compositionally biased region" description="Basic and acidic residues" evidence="1">
    <location>
        <begin position="89"/>
        <end position="102"/>
    </location>
</feature>
<keyword evidence="3" id="KW-1185">Reference proteome</keyword>
<protein>
    <submittedName>
        <fullName evidence="4">Uncharacterized protein</fullName>
    </submittedName>
</protein>
<sequence>MSPSQEVPAEAPPEPQAEAKSPQEAEKGRPHRKCCLKARVLINLVIGALLTMVVVLSLLFCVVLPHLHAHAAKPAAGVKLHGQVQEGGGDLRPRPLLGDRPRYRPRRAHQGRQRRGRVHRLHVLPGHHEPPEQWHWRRLYYDPLQPDDQVVHCDRRP</sequence>
<feature type="region of interest" description="Disordered" evidence="1">
    <location>
        <begin position="1"/>
        <end position="30"/>
    </location>
</feature>
<keyword evidence="2" id="KW-0812">Transmembrane</keyword>
<evidence type="ECO:0000256" key="1">
    <source>
        <dbReference type="SAM" id="MobiDB-lite"/>
    </source>
</evidence>
<feature type="compositionally biased region" description="Basic residues" evidence="1">
    <location>
        <begin position="103"/>
        <end position="116"/>
    </location>
</feature>
<accession>A0A1I7Z397</accession>
<proteinExistence type="predicted"/>
<keyword evidence="2" id="KW-1133">Transmembrane helix</keyword>
<name>A0A1I7Z397_9BILA</name>
<dbReference type="AlphaFoldDB" id="A0A1I7Z397"/>
<organism evidence="3 4">
    <name type="scientific">Steinernema glaseri</name>
    <dbReference type="NCBI Taxonomy" id="37863"/>
    <lineage>
        <taxon>Eukaryota</taxon>
        <taxon>Metazoa</taxon>
        <taxon>Ecdysozoa</taxon>
        <taxon>Nematoda</taxon>
        <taxon>Chromadorea</taxon>
        <taxon>Rhabditida</taxon>
        <taxon>Tylenchina</taxon>
        <taxon>Panagrolaimomorpha</taxon>
        <taxon>Strongyloidoidea</taxon>
        <taxon>Steinernematidae</taxon>
        <taxon>Steinernema</taxon>
    </lineage>
</organism>
<evidence type="ECO:0000313" key="4">
    <source>
        <dbReference type="WBParaSite" id="L893_g2241.t1"/>
    </source>
</evidence>
<keyword evidence="2" id="KW-0472">Membrane</keyword>
<dbReference type="WBParaSite" id="L893_g2241.t1">
    <property type="protein sequence ID" value="L893_g2241.t1"/>
    <property type="gene ID" value="L893_g2241"/>
</dbReference>
<feature type="transmembrane region" description="Helical" evidence="2">
    <location>
        <begin position="40"/>
        <end position="65"/>
    </location>
</feature>
<reference evidence="4" key="1">
    <citation type="submission" date="2016-11" db="UniProtKB">
        <authorList>
            <consortium name="WormBaseParasite"/>
        </authorList>
    </citation>
    <scope>IDENTIFICATION</scope>
</reference>
<feature type="region of interest" description="Disordered" evidence="1">
    <location>
        <begin position="83"/>
        <end position="116"/>
    </location>
</feature>
<evidence type="ECO:0000256" key="2">
    <source>
        <dbReference type="SAM" id="Phobius"/>
    </source>
</evidence>